<dbReference type="InterPro" id="IPR021139">
    <property type="entry name" value="NYN"/>
</dbReference>
<dbReference type="GeneID" id="14310497"/>
<dbReference type="KEGG" id="mfo:Metfor_1184"/>
<dbReference type="Proteomes" id="UP000010824">
    <property type="component" value="Chromosome"/>
</dbReference>
<sequence length="183" mass="21035">MNGRAVVLIDGGYLNKLLLAVLPGRRIDYEKFSDLVCGDCERLRTYYYNCMPYQSSPPTEIEKQKYANMSKFLHRLEQLSRFQIKLGRLQKYYNERGEVDFRQKRMDVLLAVDLAQLSWTRNIGTAILIAGDSDFVPAIQTAKDAGVLVKLYYSDFSVHDELLTAADDKILITRQILESVAFH</sequence>
<protein>
    <recommendedName>
        <fullName evidence="1">NYN domain-containing protein</fullName>
    </recommendedName>
</protein>
<keyword evidence="3" id="KW-1185">Reference proteome</keyword>
<organism evidence="2 3">
    <name type="scientific">Methanoregula formicica (strain DSM 22288 / NBRC 105244 / SMSP)</name>
    <dbReference type="NCBI Taxonomy" id="593750"/>
    <lineage>
        <taxon>Archaea</taxon>
        <taxon>Methanobacteriati</taxon>
        <taxon>Methanobacteriota</taxon>
        <taxon>Stenosarchaea group</taxon>
        <taxon>Methanomicrobia</taxon>
        <taxon>Methanomicrobiales</taxon>
        <taxon>Methanoregulaceae</taxon>
        <taxon>Methanoregula</taxon>
    </lineage>
</organism>
<dbReference type="InParanoid" id="L0HFZ5"/>
<evidence type="ECO:0000313" key="3">
    <source>
        <dbReference type="Proteomes" id="UP000010824"/>
    </source>
</evidence>
<dbReference type="OrthoDB" id="359276at2157"/>
<dbReference type="PANTHER" id="PTHR35458:SF8">
    <property type="entry name" value="SLR0650 PROTEIN"/>
    <property type="match status" value="1"/>
</dbReference>
<dbReference type="eggNOG" id="arCOG02408">
    <property type="taxonomic scope" value="Archaea"/>
</dbReference>
<dbReference type="GO" id="GO:0004540">
    <property type="term" value="F:RNA nuclease activity"/>
    <property type="evidence" value="ECO:0007669"/>
    <property type="project" value="InterPro"/>
</dbReference>
<dbReference type="InterPro" id="IPR047140">
    <property type="entry name" value="LabA"/>
</dbReference>
<evidence type="ECO:0000259" key="1">
    <source>
        <dbReference type="Pfam" id="PF01936"/>
    </source>
</evidence>
<dbReference type="RefSeq" id="WP_015285191.1">
    <property type="nucleotide sequence ID" value="NC_019943.1"/>
</dbReference>
<dbReference type="Pfam" id="PF01936">
    <property type="entry name" value="NYN"/>
    <property type="match status" value="1"/>
</dbReference>
<dbReference type="AlphaFoldDB" id="L0HFZ5"/>
<feature type="domain" description="NYN" evidence="1">
    <location>
        <begin position="5"/>
        <end position="170"/>
    </location>
</feature>
<name>L0HFZ5_METFS</name>
<reference evidence="3" key="1">
    <citation type="submission" date="2011-12" db="EMBL/GenBank/DDBJ databases">
        <title>Complete sequence of Methanoregula formicicum SMSP.</title>
        <authorList>
            <person name="Lucas S."/>
            <person name="Han J."/>
            <person name="Lapidus A."/>
            <person name="Cheng J.-F."/>
            <person name="Goodwin L."/>
            <person name="Pitluck S."/>
            <person name="Peters L."/>
            <person name="Ovchinnikova G."/>
            <person name="Teshima H."/>
            <person name="Detter J.C."/>
            <person name="Han C."/>
            <person name="Tapia R."/>
            <person name="Land M."/>
            <person name="Hauser L."/>
            <person name="Kyrpides N."/>
            <person name="Ivanova N."/>
            <person name="Pagani I."/>
            <person name="Imachi H."/>
            <person name="Tamaki H."/>
            <person name="Sekiguchi Y."/>
            <person name="Kamagata Y."/>
            <person name="Cadillo-Quiroz H."/>
            <person name="Zinder S."/>
            <person name="Liu W.-T."/>
            <person name="Woyke T."/>
        </authorList>
    </citation>
    <scope>NUCLEOTIDE SEQUENCE [LARGE SCALE GENOMIC DNA]</scope>
    <source>
        <strain evidence="3">DSM 22288 / NBRC 105244 / SMSP</strain>
    </source>
</reference>
<dbReference type="PANTHER" id="PTHR35458">
    <property type="entry name" value="SLR0755 PROTEIN"/>
    <property type="match status" value="1"/>
</dbReference>
<dbReference type="STRING" id="593750.Metfor_1184"/>
<dbReference type="Gene3D" id="3.40.50.1010">
    <property type="entry name" value="5'-nuclease"/>
    <property type="match status" value="1"/>
</dbReference>
<accession>L0HFZ5</accession>
<gene>
    <name evidence="2" type="ordered locus">Metfor_1184</name>
</gene>
<dbReference type="EMBL" id="CP003167">
    <property type="protein sequence ID" value="AGB02228.1"/>
    <property type="molecule type" value="Genomic_DNA"/>
</dbReference>
<proteinExistence type="predicted"/>
<reference evidence="2 3" key="2">
    <citation type="journal article" date="2014" name="Genome Announc.">
        <title>Complete Genome Sequence of Methanoregula formicica SMSPT, a Mesophilic Hydrogenotrophic Methanogen Isolated from a Methanogenic Upflow Anaerobic Sludge Blanket Reactor.</title>
        <authorList>
            <person name="Yamamoto K."/>
            <person name="Tamaki H."/>
            <person name="Cadillo-Quiroz H."/>
            <person name="Imachi H."/>
            <person name="Kyrpides N."/>
            <person name="Woyke T."/>
            <person name="Goodwin L."/>
            <person name="Zinder S.H."/>
            <person name="Kamagata Y."/>
            <person name="Liu W.T."/>
        </authorList>
    </citation>
    <scope>NUCLEOTIDE SEQUENCE [LARGE SCALE GENOMIC DNA]</scope>
    <source>
        <strain evidence="3">DSM 22288 / NBRC 105244 / SMSP</strain>
    </source>
</reference>
<evidence type="ECO:0000313" key="2">
    <source>
        <dbReference type="EMBL" id="AGB02228.1"/>
    </source>
</evidence>
<dbReference type="HOGENOM" id="CLU_071591_1_1_2"/>